<organism evidence="2 3">
    <name type="scientific">Ramalina farinacea</name>
    <dbReference type="NCBI Taxonomy" id="258253"/>
    <lineage>
        <taxon>Eukaryota</taxon>
        <taxon>Fungi</taxon>
        <taxon>Dikarya</taxon>
        <taxon>Ascomycota</taxon>
        <taxon>Pezizomycotina</taxon>
        <taxon>Lecanoromycetes</taxon>
        <taxon>OSLEUM clade</taxon>
        <taxon>Lecanoromycetidae</taxon>
        <taxon>Lecanorales</taxon>
        <taxon>Lecanorineae</taxon>
        <taxon>Ramalinaceae</taxon>
        <taxon>Ramalina</taxon>
    </lineage>
</organism>
<protein>
    <submittedName>
        <fullName evidence="2">Uroporphyrinogen-III synthase</fullName>
        <ecNumber evidence="2">4.2.1.75</ecNumber>
    </submittedName>
</protein>
<gene>
    <name evidence="2" type="primary">HEM4</name>
    <name evidence="2" type="ORF">OHK93_000607</name>
</gene>
<accession>A0AA43QGY5</accession>
<dbReference type="Pfam" id="PF02602">
    <property type="entry name" value="HEM4"/>
    <property type="match status" value="1"/>
</dbReference>
<dbReference type="PANTHER" id="PTHR12390:SF0">
    <property type="entry name" value="UROPORPHYRINOGEN-III SYNTHASE"/>
    <property type="match status" value="1"/>
</dbReference>
<dbReference type="SUPFAM" id="SSF69618">
    <property type="entry name" value="HemD-like"/>
    <property type="match status" value="1"/>
</dbReference>
<proteinExistence type="predicted"/>
<name>A0AA43QGY5_9LECA</name>
<dbReference type="InterPro" id="IPR039793">
    <property type="entry name" value="UROS/Hem4"/>
</dbReference>
<evidence type="ECO:0000313" key="2">
    <source>
        <dbReference type="EMBL" id="MDI1485469.1"/>
    </source>
</evidence>
<sequence length="364" mass="39401">MIPNGLPSKTQLRAAKPRRFFLLAPPNLSHDKYTLTLSPTPHSTPPVYIPVLSHTLRPDPLIKLLLTHLAPSSPPFPYGALILTSQRSAAALNAALASPAIQSKLAAAGNKSSLHELFAAARLIIYTVGPATFTAVRDVCANHDITSTVEVRGGEDAGSGEILARGILDVTSPLEYGIFADEEGDVAAAPDALPNHSKHRRKKPILFLAGETRRDIIPRLLQSADLPPEERIQVDEMTVYASTELEAFAFEYKGALARTTTTMEMLVAGGPGQGIRWTVVFSPMAGRGMLEGLGWLDGEGGTRKVDPQKMEGRRDYICCIGPTTRAYLSREFGVEADVMAEKPSPEGVREGIEKFMAELGRPWK</sequence>
<dbReference type="InterPro" id="IPR003754">
    <property type="entry name" value="4pyrrol_synth_uPrphyn_synth"/>
</dbReference>
<dbReference type="InterPro" id="IPR036108">
    <property type="entry name" value="4pyrrol_syn_uPrphyn_synt_sf"/>
</dbReference>
<comment type="caution">
    <text evidence="2">The sequence shown here is derived from an EMBL/GenBank/DDBJ whole genome shotgun (WGS) entry which is preliminary data.</text>
</comment>
<reference evidence="2" key="1">
    <citation type="journal article" date="2023" name="Genome Biol. Evol.">
        <title>First Whole Genome Sequence and Flow Cytometry Genome Size Data for the Lichen-Forming Fungus Ramalina farinacea (Ascomycota).</title>
        <authorList>
            <person name="Llewellyn T."/>
            <person name="Mian S."/>
            <person name="Hill R."/>
            <person name="Leitch I.J."/>
            <person name="Gaya E."/>
        </authorList>
    </citation>
    <scope>NUCLEOTIDE SEQUENCE</scope>
    <source>
        <strain evidence="2">LIQ254RAFAR</strain>
    </source>
</reference>
<dbReference type="GO" id="GO:0005829">
    <property type="term" value="C:cytosol"/>
    <property type="evidence" value="ECO:0007669"/>
    <property type="project" value="TreeGrafter"/>
</dbReference>
<dbReference type="AlphaFoldDB" id="A0AA43QGY5"/>
<dbReference type="Proteomes" id="UP001161017">
    <property type="component" value="Unassembled WGS sequence"/>
</dbReference>
<keyword evidence="3" id="KW-1185">Reference proteome</keyword>
<dbReference type="EC" id="4.2.1.75" evidence="2"/>
<evidence type="ECO:0000259" key="1">
    <source>
        <dbReference type="Pfam" id="PF02602"/>
    </source>
</evidence>
<dbReference type="GO" id="GO:0004852">
    <property type="term" value="F:uroporphyrinogen-III synthase activity"/>
    <property type="evidence" value="ECO:0007669"/>
    <property type="project" value="UniProtKB-EC"/>
</dbReference>
<dbReference type="GO" id="GO:0006780">
    <property type="term" value="P:uroporphyrinogen III biosynthetic process"/>
    <property type="evidence" value="ECO:0007669"/>
    <property type="project" value="InterPro"/>
</dbReference>
<keyword evidence="2" id="KW-0456">Lyase</keyword>
<dbReference type="EMBL" id="JAPUFD010000001">
    <property type="protein sequence ID" value="MDI1485469.1"/>
    <property type="molecule type" value="Genomic_DNA"/>
</dbReference>
<feature type="domain" description="Tetrapyrrole biosynthesis uroporphyrinogen III synthase" evidence="1">
    <location>
        <begin position="46"/>
        <end position="347"/>
    </location>
</feature>
<dbReference type="PANTHER" id="PTHR12390">
    <property type="entry name" value="UROPORPHYRINOGEN III SYNTHASE"/>
    <property type="match status" value="1"/>
</dbReference>
<evidence type="ECO:0000313" key="3">
    <source>
        <dbReference type="Proteomes" id="UP001161017"/>
    </source>
</evidence>
<dbReference type="Gene3D" id="3.40.50.10090">
    <property type="match status" value="2"/>
</dbReference>